<feature type="domain" description="Aminoglycoside phosphotransferase" evidence="1">
    <location>
        <begin position="119"/>
        <end position="175"/>
    </location>
</feature>
<reference evidence="3" key="1">
    <citation type="submission" date="2020-01" db="EMBL/GenBank/DDBJ databases">
        <title>'Steroidobacter agaridevorans' sp. nov., agar-degrading bacteria isolated from rhizosphere soils.</title>
        <authorList>
            <person name="Ikenaga M."/>
            <person name="Kataoka M."/>
            <person name="Murouchi A."/>
            <person name="Katsuragi S."/>
            <person name="Sakai M."/>
        </authorList>
    </citation>
    <scope>NUCLEOTIDE SEQUENCE [LARGE SCALE GENOMIC DNA]</scope>
    <source>
        <strain evidence="3">YU21-B</strain>
    </source>
</reference>
<gene>
    <name evidence="2" type="primary">tfxG</name>
    <name evidence="2" type="ORF">GCM10011487_69280</name>
</gene>
<feature type="domain" description="Aminoglycoside phosphotransferase" evidence="1">
    <location>
        <begin position="8"/>
        <end position="118"/>
    </location>
</feature>
<dbReference type="InterPro" id="IPR011009">
    <property type="entry name" value="Kinase-like_dom_sf"/>
</dbReference>
<dbReference type="EMBL" id="BLJN01000012">
    <property type="protein sequence ID" value="GFE84928.1"/>
    <property type="molecule type" value="Genomic_DNA"/>
</dbReference>
<sequence>MTEEADATFLSGGERTAVLRRGEIVVRQTGPWSRSVHSLLRHLQEMSFAGAPRVVGDGFDEQGREVLTYIEGEVINPTPWSDEAIHELGRLISRLHAATASFRPAADALWRPWFGRQVGTPDIIGHGDAAPWNVISRDATPIALIDWEVAGPVDRLTEIAMVAWNNAQLYDDDVAEMNGLSNAACRARQVRILVDGYGLAKTDRHRLTDRIIEFAAQSAANEVIEQQITPETNHAPRVWGIAWQTRSVAWLIRNRGVLQRALA</sequence>
<organism evidence="2 3">
    <name type="scientific">Steroidobacter agaridevorans</name>
    <dbReference type="NCBI Taxonomy" id="2695856"/>
    <lineage>
        <taxon>Bacteria</taxon>
        <taxon>Pseudomonadati</taxon>
        <taxon>Pseudomonadota</taxon>
        <taxon>Gammaproteobacteria</taxon>
        <taxon>Steroidobacterales</taxon>
        <taxon>Steroidobacteraceae</taxon>
        <taxon>Steroidobacter</taxon>
    </lineage>
</organism>
<dbReference type="InterPro" id="IPR002575">
    <property type="entry name" value="Aminoglycoside_PTrfase"/>
</dbReference>
<proteinExistence type="predicted"/>
<dbReference type="RefSeq" id="WP_161816507.1">
    <property type="nucleotide sequence ID" value="NZ_BLJN01000012.1"/>
</dbReference>
<name>A0A829YQS3_9GAMM</name>
<keyword evidence="3" id="KW-1185">Reference proteome</keyword>
<dbReference type="Proteomes" id="UP000445000">
    <property type="component" value="Unassembled WGS sequence"/>
</dbReference>
<dbReference type="SUPFAM" id="SSF56112">
    <property type="entry name" value="Protein kinase-like (PK-like)"/>
    <property type="match status" value="1"/>
</dbReference>
<comment type="caution">
    <text evidence="2">The sequence shown here is derived from an EMBL/GenBank/DDBJ whole genome shotgun (WGS) entry which is preliminary data.</text>
</comment>
<protein>
    <submittedName>
        <fullName evidence="2">Trifolitoxin immunity protein</fullName>
    </submittedName>
</protein>
<dbReference type="Pfam" id="PF01636">
    <property type="entry name" value="APH"/>
    <property type="match status" value="2"/>
</dbReference>
<dbReference type="Gene3D" id="3.90.1200.10">
    <property type="match status" value="1"/>
</dbReference>
<evidence type="ECO:0000259" key="1">
    <source>
        <dbReference type="Pfam" id="PF01636"/>
    </source>
</evidence>
<dbReference type="AlphaFoldDB" id="A0A829YQS3"/>
<evidence type="ECO:0000313" key="2">
    <source>
        <dbReference type="EMBL" id="GFE84928.1"/>
    </source>
</evidence>
<accession>A0A829YQS3</accession>
<evidence type="ECO:0000313" key="3">
    <source>
        <dbReference type="Proteomes" id="UP000445000"/>
    </source>
</evidence>